<evidence type="ECO:0000313" key="1">
    <source>
        <dbReference type="EMBL" id="RJF81646.1"/>
    </source>
</evidence>
<dbReference type="Pfam" id="PF10076">
    <property type="entry name" value="Phage_Mu_Gp48"/>
    <property type="match status" value="1"/>
</dbReference>
<accession>A0A418VWX4</accession>
<organism evidence="1 2">
    <name type="scientific">Azospirillum cavernae</name>
    <dbReference type="NCBI Taxonomy" id="2320860"/>
    <lineage>
        <taxon>Bacteria</taxon>
        <taxon>Pseudomonadati</taxon>
        <taxon>Pseudomonadota</taxon>
        <taxon>Alphaproteobacteria</taxon>
        <taxon>Rhodospirillales</taxon>
        <taxon>Azospirillaceae</taxon>
        <taxon>Azospirillum</taxon>
    </lineage>
</organism>
<dbReference type="EMBL" id="QYUL01000002">
    <property type="protein sequence ID" value="RJF81646.1"/>
    <property type="molecule type" value="Genomic_DNA"/>
</dbReference>
<proteinExistence type="predicted"/>
<protein>
    <submittedName>
        <fullName evidence="1">DUF2313 domain-containing protein</fullName>
    </submittedName>
</protein>
<name>A0A418VWX4_9PROT</name>
<dbReference type="RefSeq" id="WP_119831740.1">
    <property type="nucleotide sequence ID" value="NZ_QYUL01000002.1"/>
</dbReference>
<dbReference type="OrthoDB" id="6592844at2"/>
<dbReference type="Proteomes" id="UP000283458">
    <property type="component" value="Unassembled WGS sequence"/>
</dbReference>
<comment type="caution">
    <text evidence="1">The sequence shown here is derived from an EMBL/GenBank/DDBJ whole genome shotgun (WGS) entry which is preliminary data.</text>
</comment>
<sequence>MPPRYSRADFRAALQALLPTGRIWPREEGTTQAQVLDGLAAVYERQSADAAALLSDAFPAGAHQLLPDWEATLAVSGQTTLQQRRAAVVAQLIGVGGQSVPYLTAYAKALGFDVTITQYGPARAGGAQAGSPCCGDAWSFVWSIGLVQWTSTHARAGQSAAGESLAAWGEAAFEAALRRVAAAHTLVRFSYTSPDAAPWDDGLVGWDHGFTIWET</sequence>
<reference evidence="1 2" key="1">
    <citation type="submission" date="2018-09" db="EMBL/GenBank/DDBJ databases">
        <authorList>
            <person name="Zhu H."/>
        </authorList>
    </citation>
    <scope>NUCLEOTIDE SEQUENCE [LARGE SCALE GENOMIC DNA]</scope>
    <source>
        <strain evidence="1 2">K2W22B-5</strain>
    </source>
</reference>
<dbReference type="AlphaFoldDB" id="A0A418VWX4"/>
<dbReference type="InterPro" id="IPR018755">
    <property type="entry name" value="Phage_Mu_Gp48"/>
</dbReference>
<evidence type="ECO:0000313" key="2">
    <source>
        <dbReference type="Proteomes" id="UP000283458"/>
    </source>
</evidence>
<gene>
    <name evidence="1" type="ORF">D3877_16080</name>
</gene>
<keyword evidence="2" id="KW-1185">Reference proteome</keyword>